<keyword evidence="1" id="KW-0698">rRNA processing</keyword>
<dbReference type="InterPro" id="IPR012337">
    <property type="entry name" value="RNaseH-like_sf"/>
</dbReference>
<dbReference type="Gene3D" id="3.30.420.10">
    <property type="entry name" value="Ribonuclease H-like superfamily/Ribonuclease H"/>
    <property type="match status" value="1"/>
</dbReference>
<keyword evidence="2" id="KW-0540">Nuclease</keyword>
<dbReference type="EMBL" id="JALLKP010000002">
    <property type="protein sequence ID" value="KAK2196554.1"/>
    <property type="molecule type" value="Genomic_DNA"/>
</dbReference>
<dbReference type="PANTHER" id="PTHR12801:SF45">
    <property type="entry name" value="RNA EXONUCLEASE 4"/>
    <property type="match status" value="1"/>
</dbReference>
<dbReference type="AlphaFoldDB" id="A0AAD9UP50"/>
<dbReference type="PANTHER" id="PTHR12801">
    <property type="entry name" value="RNA EXONUCLEASE REXO1 / RECO3 FAMILY MEMBER-RELATED"/>
    <property type="match status" value="1"/>
</dbReference>
<keyword evidence="3" id="KW-0378">Hydrolase</keyword>
<accession>A0AAD9UP50</accession>
<dbReference type="InterPro" id="IPR047021">
    <property type="entry name" value="REXO1/3/4-like"/>
</dbReference>
<keyword evidence="7" id="KW-1185">Reference proteome</keyword>
<dbReference type="GO" id="GO:0004527">
    <property type="term" value="F:exonuclease activity"/>
    <property type="evidence" value="ECO:0007669"/>
    <property type="project" value="InterPro"/>
</dbReference>
<dbReference type="GO" id="GO:0005634">
    <property type="term" value="C:nucleus"/>
    <property type="evidence" value="ECO:0007669"/>
    <property type="project" value="TreeGrafter"/>
</dbReference>
<evidence type="ECO:0000256" key="2">
    <source>
        <dbReference type="ARBA" id="ARBA00022722"/>
    </source>
</evidence>
<evidence type="ECO:0000256" key="4">
    <source>
        <dbReference type="ARBA" id="ARBA00025599"/>
    </source>
</evidence>
<organism evidence="6 7">
    <name type="scientific">Babesia duncani</name>
    <dbReference type="NCBI Taxonomy" id="323732"/>
    <lineage>
        <taxon>Eukaryota</taxon>
        <taxon>Sar</taxon>
        <taxon>Alveolata</taxon>
        <taxon>Apicomplexa</taxon>
        <taxon>Aconoidasida</taxon>
        <taxon>Piroplasmida</taxon>
        <taxon>Babesiidae</taxon>
        <taxon>Babesia</taxon>
    </lineage>
</organism>
<dbReference type="KEGG" id="bdw:94336099"/>
<sequence length="481" mass="56063">MQGDMQRECPIGHDKKLKTANTTVILLSPYLSLEMIEQKITRSPFLKSIVQNQLINVLYVVIFNNFIFSDGMNDTLLGGYCRMANNFLYRLIRVKSRKRPMELRDIRDYMLTRDEMDIHMYPCPDEYNKLGRSAIYELCYNRPWRLQAKMYTGDLPYAVYNTFVWNLTHIPMTSTNVQFCQDTILRPIVNSQEYRSIDMFDDILEEYAHMACILSRDCDFRNLLMIATERAETTLGTQATRITIIDSNLKVLIDAYIRPTGQITEDAKKPSNTTMCMLPDTTITIKDIHKLWLYMVWPKSILVGHNLNYDLECCRKPHHRVIDVGLMYADTSTRATSLDNLTIKELGLSIRRLVPERDTVIDAVATLFLCVKRFYKDAIHDIYSYSIYSVKMFTRCGFSGCCAVPTVQVFDSMPRSTNHFFHYRVLNDVAVYHKTENDLETLNKAFDYLNTIPFLRRVVIVILRGLQKDAIRHIFSRKGTF</sequence>
<gene>
    <name evidence="6" type="ORF">BdWA1_001801</name>
</gene>
<evidence type="ECO:0000313" key="6">
    <source>
        <dbReference type="EMBL" id="KAK2196554.1"/>
    </source>
</evidence>
<evidence type="ECO:0000259" key="5">
    <source>
        <dbReference type="SMART" id="SM00479"/>
    </source>
</evidence>
<dbReference type="Proteomes" id="UP001214638">
    <property type="component" value="Unassembled WGS sequence"/>
</dbReference>
<evidence type="ECO:0000256" key="1">
    <source>
        <dbReference type="ARBA" id="ARBA00022552"/>
    </source>
</evidence>
<comment type="caution">
    <text evidence="6">The sequence shown here is derived from an EMBL/GenBank/DDBJ whole genome shotgun (WGS) entry which is preliminary data.</text>
</comment>
<name>A0AAD9UP50_9APIC</name>
<dbReference type="RefSeq" id="XP_067803396.1">
    <property type="nucleotide sequence ID" value="XM_067946832.1"/>
</dbReference>
<dbReference type="GO" id="GO:0003676">
    <property type="term" value="F:nucleic acid binding"/>
    <property type="evidence" value="ECO:0007669"/>
    <property type="project" value="InterPro"/>
</dbReference>
<dbReference type="SMART" id="SM00479">
    <property type="entry name" value="EXOIII"/>
    <property type="match status" value="1"/>
</dbReference>
<dbReference type="GeneID" id="94336099"/>
<evidence type="ECO:0000313" key="7">
    <source>
        <dbReference type="Proteomes" id="UP001214638"/>
    </source>
</evidence>
<evidence type="ECO:0000256" key="3">
    <source>
        <dbReference type="ARBA" id="ARBA00022801"/>
    </source>
</evidence>
<reference evidence="6" key="1">
    <citation type="journal article" date="2023" name="Nat. Microbiol.">
        <title>Babesia duncani multi-omics identifies virulence factors and drug targets.</title>
        <authorList>
            <person name="Singh P."/>
            <person name="Lonardi S."/>
            <person name="Liang Q."/>
            <person name="Vydyam P."/>
            <person name="Khabirova E."/>
            <person name="Fang T."/>
            <person name="Gihaz S."/>
            <person name="Thekkiniath J."/>
            <person name="Munshi M."/>
            <person name="Abel S."/>
            <person name="Ciampossin L."/>
            <person name="Batugedara G."/>
            <person name="Gupta M."/>
            <person name="Lu X.M."/>
            <person name="Lenz T."/>
            <person name="Chakravarty S."/>
            <person name="Cornillot E."/>
            <person name="Hu Y."/>
            <person name="Ma W."/>
            <person name="Gonzalez L.M."/>
            <person name="Sanchez S."/>
            <person name="Estrada K."/>
            <person name="Sanchez-Flores A."/>
            <person name="Montero E."/>
            <person name="Harb O.S."/>
            <person name="Le Roch K.G."/>
            <person name="Mamoun C.B."/>
        </authorList>
    </citation>
    <scope>NUCLEOTIDE SEQUENCE</scope>
    <source>
        <strain evidence="6">WA1</strain>
    </source>
</reference>
<comment type="function">
    <text evidence="4">Exoribonuclease involved in ribosome biosynthesis. Involved in the processing of ITS1, the internal transcribed spacer localized between the 18S and 5.8S rRNAs.</text>
</comment>
<dbReference type="InterPro" id="IPR036397">
    <property type="entry name" value="RNaseH_sf"/>
</dbReference>
<dbReference type="InterPro" id="IPR013520">
    <property type="entry name" value="Ribonucl_H"/>
</dbReference>
<protein>
    <submittedName>
        <fullName evidence="6">Bifunctional Ribonuclease H superfamily/Ribonuclease H-like superfamily/Exonuclease</fullName>
    </submittedName>
</protein>
<proteinExistence type="predicted"/>
<dbReference type="GO" id="GO:0006364">
    <property type="term" value="P:rRNA processing"/>
    <property type="evidence" value="ECO:0007669"/>
    <property type="project" value="UniProtKB-KW"/>
</dbReference>
<dbReference type="SUPFAM" id="SSF53098">
    <property type="entry name" value="Ribonuclease H-like"/>
    <property type="match status" value="1"/>
</dbReference>
<feature type="domain" description="Exonuclease" evidence="5">
    <location>
        <begin position="222"/>
        <end position="377"/>
    </location>
</feature>